<dbReference type="EMBL" id="JJMU01000005">
    <property type="protein sequence ID" value="KGE15851.1"/>
    <property type="molecule type" value="Genomic_DNA"/>
</dbReference>
<comment type="caution">
    <text evidence="1">The sequence shown here is derived from an EMBL/GenBank/DDBJ whole genome shotgun (WGS) entry which is preliminary data.</text>
</comment>
<proteinExistence type="predicted"/>
<protein>
    <submittedName>
        <fullName evidence="1">Uncharacterized protein</fullName>
    </submittedName>
</protein>
<dbReference type="STRING" id="1229276.DI53_0404"/>
<evidence type="ECO:0000313" key="1">
    <source>
        <dbReference type="EMBL" id="KGE15851.1"/>
    </source>
</evidence>
<reference evidence="2" key="1">
    <citation type="submission" date="2014-04" db="EMBL/GenBank/DDBJ databases">
        <title>Whole-Genome optical mapping and complete genome sequence of Sphingobacterium deserti sp. nov., a new spaces isolated from desert in the west of China.</title>
        <authorList>
            <person name="Teng C."/>
            <person name="Zhou Z."/>
            <person name="Li X."/>
            <person name="Chen M."/>
            <person name="Lin M."/>
            <person name="Wang L."/>
            <person name="Su S."/>
            <person name="Zhang C."/>
            <person name="Zhang W."/>
        </authorList>
    </citation>
    <scope>NUCLEOTIDE SEQUENCE [LARGE SCALE GENOMIC DNA]</scope>
    <source>
        <strain evidence="2">ACCC05744</strain>
    </source>
</reference>
<dbReference type="Proteomes" id="UP000031802">
    <property type="component" value="Unassembled WGS sequence"/>
</dbReference>
<evidence type="ECO:0000313" key="2">
    <source>
        <dbReference type="Proteomes" id="UP000031802"/>
    </source>
</evidence>
<dbReference type="AlphaFoldDB" id="A0A0B8T3R0"/>
<keyword evidence="2" id="KW-1185">Reference proteome</keyword>
<gene>
    <name evidence="1" type="ORF">DI53_0404</name>
</gene>
<reference evidence="1 2" key="2">
    <citation type="journal article" date="2015" name="PLoS ONE">
        <title>Whole-Genome Optical Mapping and Finished Genome Sequence of Sphingobacterium deserti sp. nov., a New Species Isolated from the Western Desert of China.</title>
        <authorList>
            <person name="Teng C."/>
            <person name="Zhou Z."/>
            <person name="Molnar I."/>
            <person name="Li X."/>
            <person name="Tang R."/>
            <person name="Chen M."/>
            <person name="Wang L."/>
            <person name="Su S."/>
            <person name="Zhang W."/>
            <person name="Lin M."/>
        </authorList>
    </citation>
    <scope>NUCLEOTIDE SEQUENCE [LARGE SCALE GENOMIC DNA]</scope>
    <source>
        <strain evidence="2">ACCC05744</strain>
    </source>
</reference>
<name>A0A0B8T3R0_9SPHI</name>
<dbReference type="PATRIC" id="fig|1229276.3.peg.419"/>
<sequence>MNMKKQLYPIITERHFLHQQISLAMCLLLLVVGCRKADDDMVGIDEHGAVTIL</sequence>
<accession>A0A0B8T3R0</accession>
<dbReference type="PROSITE" id="PS51257">
    <property type="entry name" value="PROKAR_LIPOPROTEIN"/>
    <property type="match status" value="1"/>
</dbReference>
<organism evidence="1 2">
    <name type="scientific">Sphingobacterium deserti</name>
    <dbReference type="NCBI Taxonomy" id="1229276"/>
    <lineage>
        <taxon>Bacteria</taxon>
        <taxon>Pseudomonadati</taxon>
        <taxon>Bacteroidota</taxon>
        <taxon>Sphingobacteriia</taxon>
        <taxon>Sphingobacteriales</taxon>
        <taxon>Sphingobacteriaceae</taxon>
        <taxon>Sphingobacterium</taxon>
    </lineage>
</organism>